<keyword evidence="1" id="KW-0479">Metal-binding</keyword>
<feature type="domain" description="C2H2-type" evidence="7">
    <location>
        <begin position="532"/>
        <end position="560"/>
    </location>
</feature>
<feature type="region of interest" description="Disordered" evidence="6">
    <location>
        <begin position="1993"/>
        <end position="2039"/>
    </location>
</feature>
<name>A0A087TI36_STEMI</name>
<feature type="region of interest" description="Disordered" evidence="6">
    <location>
        <begin position="852"/>
        <end position="872"/>
    </location>
</feature>
<dbReference type="InterPro" id="IPR036236">
    <property type="entry name" value="Znf_C2H2_sf"/>
</dbReference>
<dbReference type="Gene3D" id="3.30.160.60">
    <property type="entry name" value="Classic Zinc Finger"/>
    <property type="match status" value="15"/>
</dbReference>
<dbReference type="EMBL" id="KK115315">
    <property type="protein sequence ID" value="KFM64775.1"/>
    <property type="molecule type" value="Genomic_DNA"/>
</dbReference>
<feature type="region of interest" description="Disordered" evidence="6">
    <location>
        <begin position="1445"/>
        <end position="1467"/>
    </location>
</feature>
<feature type="domain" description="C2H2-type" evidence="7">
    <location>
        <begin position="877"/>
        <end position="904"/>
    </location>
</feature>
<dbReference type="PROSITE" id="PS50157">
    <property type="entry name" value="ZINC_FINGER_C2H2_2"/>
    <property type="match status" value="13"/>
</dbReference>
<feature type="domain" description="C2H2-type" evidence="7">
    <location>
        <begin position="1659"/>
        <end position="1686"/>
    </location>
</feature>
<evidence type="ECO:0000259" key="7">
    <source>
        <dbReference type="PROSITE" id="PS50157"/>
    </source>
</evidence>
<evidence type="ECO:0000256" key="1">
    <source>
        <dbReference type="ARBA" id="ARBA00022723"/>
    </source>
</evidence>
<feature type="region of interest" description="Disordered" evidence="6">
    <location>
        <begin position="768"/>
        <end position="807"/>
    </location>
</feature>
<gene>
    <name evidence="8" type="ORF">X975_09880</name>
</gene>
<feature type="domain" description="C2H2-type" evidence="7">
    <location>
        <begin position="352"/>
        <end position="379"/>
    </location>
</feature>
<evidence type="ECO:0000256" key="6">
    <source>
        <dbReference type="SAM" id="MobiDB-lite"/>
    </source>
</evidence>
<feature type="compositionally biased region" description="Polar residues" evidence="6">
    <location>
        <begin position="2014"/>
        <end position="2024"/>
    </location>
</feature>
<dbReference type="Proteomes" id="UP000054359">
    <property type="component" value="Unassembled WGS sequence"/>
</dbReference>
<feature type="compositionally biased region" description="Low complexity" evidence="6">
    <location>
        <begin position="1962"/>
        <end position="1972"/>
    </location>
</feature>
<dbReference type="InterPro" id="IPR013087">
    <property type="entry name" value="Znf_C2H2_type"/>
</dbReference>
<dbReference type="PANTHER" id="PTHR24403">
    <property type="entry name" value="ZINC FINGER PROTEIN"/>
    <property type="match status" value="1"/>
</dbReference>
<feature type="compositionally biased region" description="Polar residues" evidence="6">
    <location>
        <begin position="1718"/>
        <end position="1746"/>
    </location>
</feature>
<dbReference type="GO" id="GO:0045944">
    <property type="term" value="P:positive regulation of transcription by RNA polymerase II"/>
    <property type="evidence" value="ECO:0007669"/>
    <property type="project" value="TreeGrafter"/>
</dbReference>
<dbReference type="GO" id="GO:0005634">
    <property type="term" value="C:nucleus"/>
    <property type="evidence" value="ECO:0007669"/>
    <property type="project" value="TreeGrafter"/>
</dbReference>
<feature type="domain" description="C2H2-type" evidence="7">
    <location>
        <begin position="1785"/>
        <end position="1812"/>
    </location>
</feature>
<feature type="region of interest" description="Disordered" evidence="6">
    <location>
        <begin position="1943"/>
        <end position="1972"/>
    </location>
</feature>
<dbReference type="OrthoDB" id="6417347at2759"/>
<proteinExistence type="predicted"/>
<feature type="region of interest" description="Disordered" evidence="6">
    <location>
        <begin position="640"/>
        <end position="665"/>
    </location>
</feature>
<evidence type="ECO:0000256" key="3">
    <source>
        <dbReference type="ARBA" id="ARBA00022771"/>
    </source>
</evidence>
<dbReference type="SUPFAM" id="SSF57667">
    <property type="entry name" value="beta-beta-alpha zinc fingers"/>
    <property type="match status" value="10"/>
</dbReference>
<feature type="compositionally biased region" description="Polar residues" evidence="6">
    <location>
        <begin position="785"/>
        <end position="797"/>
    </location>
</feature>
<feature type="region of interest" description="Disordered" evidence="6">
    <location>
        <begin position="1714"/>
        <end position="1746"/>
    </location>
</feature>
<keyword evidence="3 5" id="KW-0863">Zinc-finger</keyword>
<sequence>MPGLGRYPCTSCHYVAGNRRMLARHAVLIHSEKVFKCPLCPFITRYAANWYRHKRDLHGLNKITTCEACGFFANSTAELAQHIEAEHPELLQLEKYEDKYAKEKARLGAEEPIQDDIVPEVTLVEEEVTSLQPDEKDVYDISNYVEEIICPEEKTTNDDSVAFSLPSIGLPGADGTTVSSNGVNEVSPQSVAMTDSVSSPDKLRPLKVKRSYNCSDCGLLTSNPREYLYHLQNIHGEKINVHECKYCIYASKHIQKLTRHIKLVHRQLIAKDPEYLKELEASKEKKSKSSMITLGMHFSSNSESYKNSANASKRNLQRNKGLLKCSLCTYHTRNRSLMFHHEKTAHLKKRFYRCLQCGYVTNERGRYTKHIKYHSLPKMQCEFCFFKTPYKWNMDRHMKNHEVGAEGEFRCTTCNFTTSTKQSFKSHVTNHHDPTADDECFEQEDELSNPNESSEWEDIDYFQGEEESILPLDEVESNEPYDFPSSRENADMVWKDGKVYQKTLKCRTCDFRAAWPFELKKHEETHKSQKKHPCPLCGMRFEHIAWLTKHLRRVHREDSEARNIAAAFDLLKPSRRRPGKEYASDTVLPMFQEVLKQNNSSNNKPPPPPESNKNSMLSSLLKKPLQPFMPPAVNKFNSSYKQKSYGVPPGSSSSSNSNSNNSSMSRQLRMTHYFDRASSGDTSESSKSKVVPTCSVCGYKTRWISELQRHMRVHSQEKPFHCHKCKYHCKWKGDLNRHLMKYHGIKMPTSSTKKYGIPKLKLKKSSSVDPVSDWQVNQEAKRNQLRSSASVRNSDQDSPLDLTLTKETFPHPYPQNDVYDPYDIENLSSGLGSEEPIDVETVDMSSYSSFRQQPLQHMREPSPNGGEESPGGLKRKYQCPFCTFGTTTASRFHVHIVQHYNRRPFMCSVCGYNSNWEWDITKHIRLKGCRDKSHNKACVLLTDETGRRNYEKYEKYLVDIDKPKPLPSNSLPIITEVSSLSESSEPRFNANRPNFTEPPAKNCSYDFRNIGSNFEEAPVNIVVTPDINLPDETEIMERSDEYVFDNQPPEDLDKLSDSTKLFYCKHCNFKHSTKRVVVSHLSIHAGLKPFRCRACGISSNWRHVIVRHVKDAHNGYMNEVEDRINYVQEGYALRLTSVNSGSKDNGSAGKSSQQFGCKICPYKCDKEFYIKFHMKQHRPREGAIYRCDFCPYFVKFKKTLVRHMKLHNPPSVETVPVDDNQMLMDANGYDNMGHSEVNPYQNDVYEFYDQGNDSADDSIPISFDKLNQYTDVEPVSPPKIKRHICENCPYKTDNKTQYLYHKQFHRPNPSAPFKCTVCSYWATMQHLLTQHMKVHSENESEQDHQKESRSRRSSPEKSQDVIETEVPEKMSVIYVKRGDLIVKMFKCQYCPMMNKKKANVRVHQKMHGVVVNDGKFACTYCNYQCLNQGGLTNHIKVHQKVPEKQAYPEQNTTAADKKSSLDANGENVPQKGKKVFSYCCKKCPAVFKNANDLENHKKFHGSSFPFSCSHCDYRARHKPHLFKHLLVHTPEYGLKRHASQAPLASVENKNTSEFLDPSEATKIVSGPKKIDQMLLLEASEVKAAMKKVGNAASNLQKCGFCPAAFFKTSTLSYHISLHGSDGEFKCSQCDYAVSRPSNLSNHSQLHPKKTPPKRTLRTFPCPKCPAIFYKLDRFERHSNLHGGNYKFACDQCDYSVRFAANLFKHKALHAAKKDTENADSLKSSTGSNNTFNSVSQLSKPLTENTNIQETEEKRTTFICDRCPYFQTRKDAVQSHQRRHWLQDGFKCPYCDYSSMQNSFLQNHLKMHIQPHQLFPAQAFMKYQTFKIWCMEDGKETLLFDDEQINSSEQSSEEKQSCSEESSDEVEQSCKKQKTSKVSYEPLEGDYSISQSPLATANNPKVPVVVLSDIFANDKDMKKWAPKLKIPKLKISKCSEILSNSSTSSKKYSKFSSDSLNDDEKSQSSSKSHSKPSLVVKIRVENCLVNMHEKTMYSVTSSEAADPAEQSKVEDVVGSTENTNDSTSDMIFRDSDPSLNAASVRSPVPADIEDCTLTSSSELDDSMKVTDDSVEVEDLMDSIVGPSTDTEELIISQPANEICDLKSDESYSNDTVPVVIRDILCDKLSDLNDLSFKDNISLTNGDRATHLANGLAMLTEEIQVEL</sequence>
<dbReference type="InterPro" id="IPR050688">
    <property type="entry name" value="Zinc_finger/UBP_domain"/>
</dbReference>
<protein>
    <submittedName>
        <fullName evidence="8">Zinc finger protein 845</fullName>
    </submittedName>
</protein>
<feature type="domain" description="C2H2-type" evidence="7">
    <location>
        <begin position="1596"/>
        <end position="1623"/>
    </location>
</feature>
<evidence type="ECO:0000256" key="4">
    <source>
        <dbReference type="ARBA" id="ARBA00022833"/>
    </source>
</evidence>
<dbReference type="PANTHER" id="PTHR24403:SF67">
    <property type="entry name" value="FI01116P-RELATED"/>
    <property type="match status" value="1"/>
</dbReference>
<dbReference type="PROSITE" id="PS00028">
    <property type="entry name" value="ZINC_FINGER_C2H2_1"/>
    <property type="match status" value="9"/>
</dbReference>
<feature type="domain" description="C2H2-type" evidence="7">
    <location>
        <begin position="1506"/>
        <end position="1533"/>
    </location>
</feature>
<feature type="compositionally biased region" description="Low complexity" evidence="6">
    <location>
        <begin position="651"/>
        <end position="665"/>
    </location>
</feature>
<keyword evidence="4" id="KW-0862">Zinc</keyword>
<dbReference type="OMA" id="KRRFFRC"/>
<dbReference type="Pfam" id="PF00096">
    <property type="entry name" value="zf-C2H2"/>
    <property type="match status" value="1"/>
</dbReference>
<feature type="compositionally biased region" description="Low complexity" evidence="6">
    <location>
        <begin position="1943"/>
        <end position="1954"/>
    </location>
</feature>
<keyword evidence="2" id="KW-0677">Repeat</keyword>
<reference evidence="8 9" key="1">
    <citation type="submission" date="2013-11" db="EMBL/GenBank/DDBJ databases">
        <title>Genome sequencing of Stegodyphus mimosarum.</title>
        <authorList>
            <person name="Bechsgaard J."/>
        </authorList>
    </citation>
    <scope>NUCLEOTIDE SEQUENCE [LARGE SCALE GENOMIC DNA]</scope>
</reference>
<dbReference type="STRING" id="407821.A0A087TI36"/>
<feature type="compositionally biased region" description="Low complexity" evidence="6">
    <location>
        <begin position="861"/>
        <end position="872"/>
    </location>
</feature>
<feature type="domain" description="C2H2-type" evidence="7">
    <location>
        <begin position="1687"/>
        <end position="1714"/>
    </location>
</feature>
<dbReference type="GO" id="GO:0008270">
    <property type="term" value="F:zinc ion binding"/>
    <property type="evidence" value="ECO:0007669"/>
    <property type="project" value="UniProtKB-KW"/>
</dbReference>
<feature type="domain" description="C2H2-type" evidence="7">
    <location>
        <begin position="692"/>
        <end position="719"/>
    </location>
</feature>
<dbReference type="SMART" id="SM00355">
    <property type="entry name" value="ZnF_C2H2"/>
    <property type="match status" value="31"/>
</dbReference>
<organism evidence="8 9">
    <name type="scientific">Stegodyphus mimosarum</name>
    <name type="common">African social velvet spider</name>
    <dbReference type="NCBI Taxonomy" id="407821"/>
    <lineage>
        <taxon>Eukaryota</taxon>
        <taxon>Metazoa</taxon>
        <taxon>Ecdysozoa</taxon>
        <taxon>Arthropoda</taxon>
        <taxon>Chelicerata</taxon>
        <taxon>Arachnida</taxon>
        <taxon>Araneae</taxon>
        <taxon>Araneomorphae</taxon>
        <taxon>Entelegynae</taxon>
        <taxon>Eresoidea</taxon>
        <taxon>Eresidae</taxon>
        <taxon>Stegodyphus</taxon>
    </lineage>
</organism>
<feature type="domain" description="C2H2-type" evidence="7">
    <location>
        <begin position="1062"/>
        <end position="1089"/>
    </location>
</feature>
<feature type="compositionally biased region" description="Basic and acidic residues" evidence="6">
    <location>
        <begin position="1334"/>
        <end position="1360"/>
    </location>
</feature>
<evidence type="ECO:0000256" key="5">
    <source>
        <dbReference type="PROSITE-ProRule" id="PRU00042"/>
    </source>
</evidence>
<feature type="domain" description="C2H2-type" evidence="7">
    <location>
        <begin position="1624"/>
        <end position="1651"/>
    </location>
</feature>
<feature type="region of interest" description="Disordered" evidence="6">
    <location>
        <begin position="597"/>
        <end position="617"/>
    </location>
</feature>
<evidence type="ECO:0000313" key="8">
    <source>
        <dbReference type="EMBL" id="KFM64775.1"/>
    </source>
</evidence>
<keyword evidence="9" id="KW-1185">Reference proteome</keyword>
<evidence type="ECO:0000313" key="9">
    <source>
        <dbReference type="Proteomes" id="UP000054359"/>
    </source>
</evidence>
<feature type="region of interest" description="Disordered" evidence="6">
    <location>
        <begin position="1848"/>
        <end position="1874"/>
    </location>
</feature>
<feature type="region of interest" description="Disordered" evidence="6">
    <location>
        <begin position="1333"/>
        <end position="1363"/>
    </location>
</feature>
<feature type="domain" description="C2H2-type" evidence="7">
    <location>
        <begin position="1313"/>
        <end position="1340"/>
    </location>
</feature>
<feature type="domain" description="C2H2-type" evidence="7">
    <location>
        <begin position="1478"/>
        <end position="1505"/>
    </location>
</feature>
<accession>A0A087TI36</accession>
<feature type="compositionally biased region" description="Polar residues" evidence="6">
    <location>
        <begin position="768"/>
        <end position="778"/>
    </location>
</feature>
<evidence type="ECO:0000256" key="2">
    <source>
        <dbReference type="ARBA" id="ARBA00022737"/>
    </source>
</evidence>
<feature type="non-terminal residue" evidence="8">
    <location>
        <position position="2161"/>
    </location>
</feature>